<protein>
    <submittedName>
        <fullName evidence="2">UBX domain-containing protein 8</fullName>
    </submittedName>
</protein>
<sequence>MRLFALLLLLLFPAGAGAASFLPGGDYPEPECRSPLRPLPGDGPREWRLYRADMLAYRQCVEAYLATAREDMERIRERMDKAVRDYNRESGNR</sequence>
<feature type="signal peptide" evidence="1">
    <location>
        <begin position="1"/>
        <end position="18"/>
    </location>
</feature>
<accession>A0A9D1R378</accession>
<comment type="caution">
    <text evidence="2">The sequence shown here is derived from an EMBL/GenBank/DDBJ whole genome shotgun (WGS) entry which is preliminary data.</text>
</comment>
<feature type="chain" id="PRO_5038931310" evidence="1">
    <location>
        <begin position="19"/>
        <end position="93"/>
    </location>
</feature>
<proteinExistence type="predicted"/>
<reference evidence="2" key="1">
    <citation type="journal article" date="2021" name="PeerJ">
        <title>Extensive microbial diversity within the chicken gut microbiome revealed by metagenomics and culture.</title>
        <authorList>
            <person name="Gilroy R."/>
            <person name="Ravi A."/>
            <person name="Getino M."/>
            <person name="Pursley I."/>
            <person name="Horton D.L."/>
            <person name="Alikhan N.F."/>
            <person name="Baker D."/>
            <person name="Gharbi K."/>
            <person name="Hall N."/>
            <person name="Watson M."/>
            <person name="Adriaenssens E.M."/>
            <person name="Foster-Nyarko E."/>
            <person name="Jarju S."/>
            <person name="Secka A."/>
            <person name="Antonio M."/>
            <person name="Oren A."/>
            <person name="Chaudhuri R.R."/>
            <person name="La Ragione R."/>
            <person name="Hildebrand F."/>
            <person name="Pallen M.J."/>
        </authorList>
    </citation>
    <scope>NUCLEOTIDE SEQUENCE</scope>
    <source>
        <strain evidence="2">ChiSxjej5B17-1746</strain>
    </source>
</reference>
<dbReference type="EMBL" id="DXGI01000408">
    <property type="protein sequence ID" value="HIW79658.1"/>
    <property type="molecule type" value="Genomic_DNA"/>
</dbReference>
<organism evidence="2 3">
    <name type="scientific">Candidatus Bilophila faecipullorum</name>
    <dbReference type="NCBI Taxonomy" id="2838482"/>
    <lineage>
        <taxon>Bacteria</taxon>
        <taxon>Pseudomonadati</taxon>
        <taxon>Thermodesulfobacteriota</taxon>
        <taxon>Desulfovibrionia</taxon>
        <taxon>Desulfovibrionales</taxon>
        <taxon>Desulfovibrionaceae</taxon>
        <taxon>Bilophila</taxon>
    </lineage>
</organism>
<keyword evidence="1" id="KW-0732">Signal</keyword>
<gene>
    <name evidence="2" type="ORF">H9874_11030</name>
</gene>
<name>A0A9D1R378_9BACT</name>
<reference evidence="2" key="2">
    <citation type="submission" date="2021-04" db="EMBL/GenBank/DDBJ databases">
        <authorList>
            <person name="Gilroy R."/>
        </authorList>
    </citation>
    <scope>NUCLEOTIDE SEQUENCE</scope>
    <source>
        <strain evidence="2">ChiSxjej5B17-1746</strain>
    </source>
</reference>
<dbReference type="Proteomes" id="UP000824264">
    <property type="component" value="Unassembled WGS sequence"/>
</dbReference>
<evidence type="ECO:0000313" key="2">
    <source>
        <dbReference type="EMBL" id="HIW79658.1"/>
    </source>
</evidence>
<dbReference type="AlphaFoldDB" id="A0A9D1R378"/>
<evidence type="ECO:0000313" key="3">
    <source>
        <dbReference type="Proteomes" id="UP000824264"/>
    </source>
</evidence>
<evidence type="ECO:0000256" key="1">
    <source>
        <dbReference type="SAM" id="SignalP"/>
    </source>
</evidence>